<dbReference type="Pfam" id="PF01485">
    <property type="entry name" value="IBR"/>
    <property type="match status" value="1"/>
</dbReference>
<evidence type="ECO:0000259" key="14">
    <source>
        <dbReference type="PROSITE" id="PS51873"/>
    </source>
</evidence>
<dbReference type="Gene3D" id="1.20.120.1750">
    <property type="match status" value="1"/>
</dbReference>
<dbReference type="InterPro" id="IPR031127">
    <property type="entry name" value="E3_UB_ligase_RBR"/>
</dbReference>
<evidence type="ECO:0000313" key="15">
    <source>
        <dbReference type="EMBL" id="KAI3955846.1"/>
    </source>
</evidence>
<dbReference type="InterPro" id="IPR044066">
    <property type="entry name" value="TRIAD_supradom"/>
</dbReference>
<feature type="domain" description="RING-type" evidence="14">
    <location>
        <begin position="81"/>
        <end position="297"/>
    </location>
</feature>
<dbReference type="PROSITE" id="PS50089">
    <property type="entry name" value="ZF_RING_2"/>
    <property type="match status" value="1"/>
</dbReference>
<dbReference type="EC" id="2.3.2.31" evidence="5"/>
<evidence type="ECO:0000256" key="1">
    <source>
        <dbReference type="ARBA" id="ARBA00001798"/>
    </source>
</evidence>
<organism evidence="15 16">
    <name type="scientific">Papaver atlanticum</name>
    <dbReference type="NCBI Taxonomy" id="357466"/>
    <lineage>
        <taxon>Eukaryota</taxon>
        <taxon>Viridiplantae</taxon>
        <taxon>Streptophyta</taxon>
        <taxon>Embryophyta</taxon>
        <taxon>Tracheophyta</taxon>
        <taxon>Spermatophyta</taxon>
        <taxon>Magnoliopsida</taxon>
        <taxon>Ranunculales</taxon>
        <taxon>Papaveraceae</taxon>
        <taxon>Papaveroideae</taxon>
        <taxon>Papaver</taxon>
    </lineage>
</organism>
<reference evidence="15" key="1">
    <citation type="submission" date="2022-04" db="EMBL/GenBank/DDBJ databases">
        <title>A functionally conserved STORR gene fusion in Papaver species that diverged 16.8 million years ago.</title>
        <authorList>
            <person name="Catania T."/>
        </authorList>
    </citation>
    <scope>NUCLEOTIDE SEQUENCE</scope>
    <source>
        <strain evidence="15">S-188037</strain>
    </source>
</reference>
<gene>
    <name evidence="15" type="ORF">MKW98_006206</name>
</gene>
<dbReference type="PROSITE" id="PS00518">
    <property type="entry name" value="ZF_RING_1"/>
    <property type="match status" value="1"/>
</dbReference>
<evidence type="ECO:0000313" key="16">
    <source>
        <dbReference type="Proteomes" id="UP001202328"/>
    </source>
</evidence>
<evidence type="ECO:0000256" key="2">
    <source>
        <dbReference type="ARBA" id="ARBA00001947"/>
    </source>
</evidence>
<comment type="cofactor">
    <cofactor evidence="2">
        <name>Zn(2+)</name>
        <dbReference type="ChEBI" id="CHEBI:29105"/>
    </cofactor>
</comment>
<proteinExistence type="inferred from homology"/>
<keyword evidence="11" id="KW-0862">Zinc</keyword>
<keyword evidence="7" id="KW-0479">Metal-binding</keyword>
<dbReference type="GO" id="GO:0008270">
    <property type="term" value="F:zinc ion binding"/>
    <property type="evidence" value="ECO:0007669"/>
    <property type="project" value="UniProtKB-KW"/>
</dbReference>
<name>A0AAD4TIB0_9MAGN</name>
<dbReference type="CDD" id="cd22582">
    <property type="entry name" value="BRcat_RBR_unk"/>
    <property type="match status" value="1"/>
</dbReference>
<dbReference type="FunFam" id="3.30.40.10:FF:000230">
    <property type="entry name" value="RBR-type E3 ubiquitin transferase"/>
    <property type="match status" value="1"/>
</dbReference>
<dbReference type="Proteomes" id="UP001202328">
    <property type="component" value="Unassembled WGS sequence"/>
</dbReference>
<evidence type="ECO:0000259" key="13">
    <source>
        <dbReference type="PROSITE" id="PS50089"/>
    </source>
</evidence>
<keyword evidence="16" id="KW-1185">Reference proteome</keyword>
<dbReference type="InterPro" id="IPR018957">
    <property type="entry name" value="Znf_C3HC4_RING-type"/>
</dbReference>
<evidence type="ECO:0000256" key="8">
    <source>
        <dbReference type="ARBA" id="ARBA00022737"/>
    </source>
</evidence>
<evidence type="ECO:0000256" key="6">
    <source>
        <dbReference type="ARBA" id="ARBA00022679"/>
    </source>
</evidence>
<evidence type="ECO:0000256" key="5">
    <source>
        <dbReference type="ARBA" id="ARBA00012251"/>
    </source>
</evidence>
<evidence type="ECO:0000256" key="9">
    <source>
        <dbReference type="ARBA" id="ARBA00022771"/>
    </source>
</evidence>
<dbReference type="PANTHER" id="PTHR11685">
    <property type="entry name" value="RBR FAMILY RING FINGER AND IBR DOMAIN-CONTAINING"/>
    <property type="match status" value="1"/>
</dbReference>
<feature type="domain" description="RING-type" evidence="13">
    <location>
        <begin position="85"/>
        <end position="130"/>
    </location>
</feature>
<dbReference type="EMBL" id="JAJJMB010001716">
    <property type="protein sequence ID" value="KAI3955846.1"/>
    <property type="molecule type" value="Genomic_DNA"/>
</dbReference>
<protein>
    <recommendedName>
        <fullName evidence="5">RBR-type E3 ubiquitin transferase</fullName>
        <ecNumber evidence="5">2.3.2.31</ecNumber>
    </recommendedName>
</protein>
<dbReference type="SUPFAM" id="SSF57850">
    <property type="entry name" value="RING/U-box"/>
    <property type="match status" value="3"/>
</dbReference>
<comment type="function">
    <text evidence="3">Might act as an E3 ubiquitin-protein ligase, or as part of E3 complex, which accepts ubiquitin from specific E2 ubiquitin-conjugating enzymes and then transfers it to substrates.</text>
</comment>
<evidence type="ECO:0000256" key="11">
    <source>
        <dbReference type="ARBA" id="ARBA00022833"/>
    </source>
</evidence>
<keyword evidence="6" id="KW-0808">Transferase</keyword>
<dbReference type="InterPro" id="IPR013083">
    <property type="entry name" value="Znf_RING/FYVE/PHD"/>
</dbReference>
<dbReference type="AlphaFoldDB" id="A0AAD4TIB0"/>
<comment type="caution">
    <text evidence="15">The sequence shown here is derived from an EMBL/GenBank/DDBJ whole genome shotgun (WGS) entry which is preliminary data.</text>
</comment>
<dbReference type="GO" id="GO:0016567">
    <property type="term" value="P:protein ubiquitination"/>
    <property type="evidence" value="ECO:0007669"/>
    <property type="project" value="InterPro"/>
</dbReference>
<evidence type="ECO:0000256" key="4">
    <source>
        <dbReference type="ARBA" id="ARBA00005884"/>
    </source>
</evidence>
<dbReference type="PROSITE" id="PS51873">
    <property type="entry name" value="TRIAD"/>
    <property type="match status" value="1"/>
</dbReference>
<dbReference type="InterPro" id="IPR002867">
    <property type="entry name" value="IBR_dom"/>
</dbReference>
<keyword evidence="10" id="KW-0833">Ubl conjugation pathway</keyword>
<dbReference type="Pfam" id="PF00097">
    <property type="entry name" value="zf-C3HC4"/>
    <property type="match status" value="1"/>
</dbReference>
<comment type="catalytic activity">
    <reaction evidence="1">
        <text>[E2 ubiquitin-conjugating enzyme]-S-ubiquitinyl-L-cysteine + [acceptor protein]-L-lysine = [E2 ubiquitin-conjugating enzyme]-L-cysteine + [acceptor protein]-N(6)-ubiquitinyl-L-lysine.</text>
        <dbReference type="EC" id="2.3.2.31"/>
    </reaction>
</comment>
<evidence type="ECO:0000256" key="3">
    <source>
        <dbReference type="ARBA" id="ARBA00003976"/>
    </source>
</evidence>
<dbReference type="Gene3D" id="3.30.40.10">
    <property type="entry name" value="Zinc/RING finger domain, C3HC4 (zinc finger)"/>
    <property type="match status" value="1"/>
</dbReference>
<evidence type="ECO:0000256" key="12">
    <source>
        <dbReference type="PROSITE-ProRule" id="PRU00175"/>
    </source>
</evidence>
<keyword evidence="8" id="KW-0677">Repeat</keyword>
<dbReference type="InterPro" id="IPR017907">
    <property type="entry name" value="Znf_RING_CS"/>
</dbReference>
<accession>A0AAD4TIB0</accession>
<dbReference type="InterPro" id="IPR001841">
    <property type="entry name" value="Znf_RING"/>
</dbReference>
<dbReference type="GO" id="GO:0061630">
    <property type="term" value="F:ubiquitin protein ligase activity"/>
    <property type="evidence" value="ECO:0007669"/>
    <property type="project" value="UniProtKB-EC"/>
</dbReference>
<keyword evidence="9 12" id="KW-0863">Zinc-finger</keyword>
<comment type="similarity">
    <text evidence="4">Belongs to the RBR family. Ariadne subfamily.</text>
</comment>
<dbReference type="SMART" id="SM00647">
    <property type="entry name" value="IBR"/>
    <property type="match status" value="1"/>
</dbReference>
<sequence length="322" mass="36917">MAEKNSKKRERGSSIEIIDLENPKSKASFGSYVDLTISDSDNDDDEIVEVKTFRPITLFGVEEIDEVNDRSGSKKKKRAEENFVCEICVETKMISESFHIKGCGHSYCSECMVRYVTSKVQENVTSIGCPEMNCQGVLEPEFCKSILPPEVFDRWGKDQCEALILGDQNIYCPFKDCSAPLLDEGRGKIVRSECPHCNRLFCARCKVPWHQGIRCAAFQKLNVDERENEDIMLHKTAKRNKWQRCPRCKFYVARNTGCSVIHCRCGFVFNYETGLPLQALTIPMPQKVATFAPDPSYPNIRMTHETADMLRRWNGNILFHKW</sequence>
<evidence type="ECO:0000256" key="7">
    <source>
        <dbReference type="ARBA" id="ARBA00022723"/>
    </source>
</evidence>
<evidence type="ECO:0000256" key="10">
    <source>
        <dbReference type="ARBA" id="ARBA00022786"/>
    </source>
</evidence>